<evidence type="ECO:0000256" key="3">
    <source>
        <dbReference type="ARBA" id="ARBA00022989"/>
    </source>
</evidence>
<dbReference type="Proteomes" id="UP000694549">
    <property type="component" value="Unplaced"/>
</dbReference>
<evidence type="ECO:0000259" key="7">
    <source>
        <dbReference type="PROSITE" id="PS50850"/>
    </source>
</evidence>
<evidence type="ECO:0000256" key="5">
    <source>
        <dbReference type="SAM" id="MobiDB-lite"/>
    </source>
</evidence>
<feature type="transmembrane region" description="Helical" evidence="6">
    <location>
        <begin position="7"/>
        <end position="26"/>
    </location>
</feature>
<feature type="compositionally biased region" description="Low complexity" evidence="5">
    <location>
        <begin position="331"/>
        <end position="343"/>
    </location>
</feature>
<dbReference type="PANTHER" id="PTHR23503">
    <property type="entry name" value="SOLUTE CARRIER FAMILY 2"/>
    <property type="match status" value="1"/>
</dbReference>
<feature type="transmembrane region" description="Helical" evidence="6">
    <location>
        <begin position="121"/>
        <end position="141"/>
    </location>
</feature>
<dbReference type="GO" id="GO:0046323">
    <property type="term" value="P:D-glucose import"/>
    <property type="evidence" value="ECO:0007669"/>
    <property type="project" value="TreeGrafter"/>
</dbReference>
<keyword evidence="4 6" id="KW-0472">Membrane</keyword>
<feature type="compositionally biased region" description="Pro residues" evidence="5">
    <location>
        <begin position="344"/>
        <end position="353"/>
    </location>
</feature>
<dbReference type="Pfam" id="PF00083">
    <property type="entry name" value="Sugar_tr"/>
    <property type="match status" value="1"/>
</dbReference>
<dbReference type="InterPro" id="IPR045263">
    <property type="entry name" value="GLUT"/>
</dbReference>
<feature type="transmembrane region" description="Helical" evidence="6">
    <location>
        <begin position="153"/>
        <end position="172"/>
    </location>
</feature>
<proteinExistence type="predicted"/>
<accession>A0A8B9UY73</accession>
<dbReference type="PROSITE" id="PS50850">
    <property type="entry name" value="MFS"/>
    <property type="match status" value="1"/>
</dbReference>
<keyword evidence="9" id="KW-1185">Reference proteome</keyword>
<dbReference type="InterPro" id="IPR036259">
    <property type="entry name" value="MFS_trans_sf"/>
</dbReference>
<feature type="region of interest" description="Disordered" evidence="5">
    <location>
        <begin position="313"/>
        <end position="361"/>
    </location>
</feature>
<evidence type="ECO:0000256" key="6">
    <source>
        <dbReference type="SAM" id="Phobius"/>
    </source>
</evidence>
<dbReference type="PROSITE" id="PS00217">
    <property type="entry name" value="SUGAR_TRANSPORT_2"/>
    <property type="match status" value="1"/>
</dbReference>
<keyword evidence="3 6" id="KW-1133">Transmembrane helix</keyword>
<dbReference type="InterPro" id="IPR003663">
    <property type="entry name" value="Sugar/inositol_transpt"/>
</dbReference>
<feature type="transmembrane region" description="Helical" evidence="6">
    <location>
        <begin position="61"/>
        <end position="86"/>
    </location>
</feature>
<feature type="transmembrane region" description="Helical" evidence="6">
    <location>
        <begin position="98"/>
        <end position="115"/>
    </location>
</feature>
<dbReference type="InterPro" id="IPR005829">
    <property type="entry name" value="Sugar_transporter_CS"/>
</dbReference>
<evidence type="ECO:0000256" key="1">
    <source>
        <dbReference type="ARBA" id="ARBA00004141"/>
    </source>
</evidence>
<evidence type="ECO:0000256" key="2">
    <source>
        <dbReference type="ARBA" id="ARBA00022692"/>
    </source>
</evidence>
<dbReference type="GO" id="GO:0070837">
    <property type="term" value="P:dehydroascorbic acid transport"/>
    <property type="evidence" value="ECO:0007669"/>
    <property type="project" value="TreeGrafter"/>
</dbReference>
<evidence type="ECO:0000313" key="8">
    <source>
        <dbReference type="Ensembl" id="ENSAZOP00000013712.1"/>
    </source>
</evidence>
<dbReference type="Ensembl" id="ENSAZOT00000014733.1">
    <property type="protein sequence ID" value="ENSAZOP00000013712.1"/>
    <property type="gene ID" value="ENSAZOG00000008830.1"/>
</dbReference>
<dbReference type="InterPro" id="IPR005828">
    <property type="entry name" value="MFS_sugar_transport-like"/>
</dbReference>
<dbReference type="SUPFAM" id="SSF103473">
    <property type="entry name" value="MFS general substrate transporter"/>
    <property type="match status" value="1"/>
</dbReference>
<protein>
    <recommendedName>
        <fullName evidence="7">Major facilitator superfamily (MFS) profile domain-containing protein</fullName>
    </recommendedName>
</protein>
<dbReference type="Gene3D" id="1.20.1250.20">
    <property type="entry name" value="MFS general substrate transporter like domains"/>
    <property type="match status" value="1"/>
</dbReference>
<organism evidence="8 9">
    <name type="scientific">Anas zonorhyncha</name>
    <name type="common">Eastern spot-billed duck</name>
    <dbReference type="NCBI Taxonomy" id="75864"/>
    <lineage>
        <taxon>Eukaryota</taxon>
        <taxon>Metazoa</taxon>
        <taxon>Chordata</taxon>
        <taxon>Craniata</taxon>
        <taxon>Vertebrata</taxon>
        <taxon>Euteleostomi</taxon>
        <taxon>Archelosauria</taxon>
        <taxon>Archosauria</taxon>
        <taxon>Dinosauria</taxon>
        <taxon>Saurischia</taxon>
        <taxon>Theropoda</taxon>
        <taxon>Coelurosauria</taxon>
        <taxon>Aves</taxon>
        <taxon>Neognathae</taxon>
        <taxon>Galloanserae</taxon>
        <taxon>Anseriformes</taxon>
        <taxon>Anatidae</taxon>
        <taxon>Anatinae</taxon>
        <taxon>Anas</taxon>
    </lineage>
</organism>
<feature type="transmembrane region" description="Helical" evidence="6">
    <location>
        <begin position="184"/>
        <end position="205"/>
    </location>
</feature>
<keyword evidence="2 6" id="KW-0812">Transmembrane</keyword>
<feature type="domain" description="Major facilitator superfamily (MFS) profile" evidence="7">
    <location>
        <begin position="13"/>
        <end position="361"/>
    </location>
</feature>
<evidence type="ECO:0000256" key="4">
    <source>
        <dbReference type="ARBA" id="ARBA00023136"/>
    </source>
</evidence>
<comment type="subcellular location">
    <subcellularLocation>
        <location evidence="1">Membrane</location>
        <topology evidence="1">Multi-pass membrane protein</topology>
    </subcellularLocation>
</comment>
<name>A0A8B9UY73_9AVES</name>
<dbReference type="GO" id="GO:0005886">
    <property type="term" value="C:plasma membrane"/>
    <property type="evidence" value="ECO:0007669"/>
    <property type="project" value="TreeGrafter"/>
</dbReference>
<dbReference type="AlphaFoldDB" id="A0A8B9UY73"/>
<reference evidence="8" key="1">
    <citation type="submission" date="2025-08" db="UniProtKB">
        <authorList>
            <consortium name="Ensembl"/>
        </authorList>
    </citation>
    <scope>IDENTIFICATION</scope>
</reference>
<dbReference type="GO" id="GO:0055056">
    <property type="term" value="F:D-glucose transmembrane transporter activity"/>
    <property type="evidence" value="ECO:0007669"/>
    <property type="project" value="TreeGrafter"/>
</dbReference>
<sequence length="361" mass="38726">LPQRLTFPLLSVTLLVSFGSSMLYGYNLAVVNSPAVHIKDFYNATWSWRYGHGLAPGPLTLLYSLTVSTFALGGLGGSLLVGLLVARYGRRGTLSRSSLLVLLAGGFMGFSRELGSPEMVIIGRSITGLHAGICLSVVPLYLGEIAPKNLRGFLGLMPSIFICLGVFSAQVLGLPELLGKERYWPLFLAVVVVPASLQLLLLHCFPESPRYLLIEKNDVCGATEALRRFLGTPDVQDAVQEMKEEQRSLSSVETTSVGQLLRDRAVRWQTLSVAVVNAGMQLSGIDAVSPTGSSPRDPALWGRAETWQLVAPSSGAPLLTPSPVPHRSGFTPTPSSRTRASPGPRSPTPPWAPAPSRSWQG</sequence>
<dbReference type="PRINTS" id="PR00171">
    <property type="entry name" value="SUGRTRNSPORT"/>
</dbReference>
<dbReference type="InterPro" id="IPR020846">
    <property type="entry name" value="MFS_dom"/>
</dbReference>
<dbReference type="PANTHER" id="PTHR23503:SF25">
    <property type="entry name" value="MAJOR FACILITATOR SUPERFAMILY (MFS) PROFILE DOMAIN-CONTAINING PROTEIN"/>
    <property type="match status" value="1"/>
</dbReference>
<reference evidence="8" key="2">
    <citation type="submission" date="2025-09" db="UniProtKB">
        <authorList>
            <consortium name="Ensembl"/>
        </authorList>
    </citation>
    <scope>IDENTIFICATION</scope>
</reference>
<evidence type="ECO:0000313" key="9">
    <source>
        <dbReference type="Proteomes" id="UP000694549"/>
    </source>
</evidence>